<keyword evidence="2" id="KW-0418">Kinase</keyword>
<feature type="region of interest" description="Disordered" evidence="1">
    <location>
        <begin position="218"/>
        <end position="281"/>
    </location>
</feature>
<dbReference type="AlphaFoldDB" id="A0AAX6E787"/>
<dbReference type="EMBL" id="JANAVB010039216">
    <property type="protein sequence ID" value="KAJ6799918.1"/>
    <property type="molecule type" value="Genomic_DNA"/>
</dbReference>
<comment type="caution">
    <text evidence="2">The sequence shown here is derived from an EMBL/GenBank/DDBJ whole genome shotgun (WGS) entry which is preliminary data.</text>
</comment>
<reference evidence="2" key="2">
    <citation type="submission" date="2023-04" db="EMBL/GenBank/DDBJ databases">
        <authorList>
            <person name="Bruccoleri R.E."/>
            <person name="Oakeley E.J."/>
            <person name="Faust A.-M."/>
            <person name="Dessus-Babus S."/>
            <person name="Altorfer M."/>
            <person name="Burckhardt D."/>
            <person name="Oertli M."/>
            <person name="Naumann U."/>
            <person name="Petersen F."/>
            <person name="Wong J."/>
        </authorList>
    </citation>
    <scope>NUCLEOTIDE SEQUENCE</scope>
    <source>
        <strain evidence="2">GSM-AAB239-AS_SAM_17_03QT</strain>
        <tissue evidence="2">Leaf</tissue>
    </source>
</reference>
<reference evidence="2" key="1">
    <citation type="journal article" date="2023" name="GigaByte">
        <title>Genome assembly of the bearded iris, Iris pallida Lam.</title>
        <authorList>
            <person name="Bruccoleri R.E."/>
            <person name="Oakeley E.J."/>
            <person name="Faust A.M.E."/>
            <person name="Altorfer M."/>
            <person name="Dessus-Babus S."/>
            <person name="Burckhardt D."/>
            <person name="Oertli M."/>
            <person name="Naumann U."/>
            <person name="Petersen F."/>
            <person name="Wong J."/>
        </authorList>
    </citation>
    <scope>NUCLEOTIDE SEQUENCE</scope>
    <source>
        <strain evidence="2">GSM-AAB239-AS_SAM_17_03QT</strain>
    </source>
</reference>
<sequence length="281" mass="30451">MPSELQPSSSVAVLLDRPRKPEVRQLRPELGVEQDVAALHVLVDVGRAGVVVEVVEAVRDVVRDPDPLLPAEHRGVRRPVLPASAAVEPVAQGAPLDELVDEVGAALVDAQPGEPDDAGVVDLLQDADLARQVVPLQPLHRRVVPVDRPAVDGPSDPVLLREAARRPLQILELVDHQRVQEGADLVRLERRRRRRRGADLFAAAPVRIRILRGRRNGKRRPTLAAAAAEATEVPGEKPGQQDQEGSTDSDADEYSGVVILARRPATTATAAIRSRRRKGGR</sequence>
<accession>A0AAX6E787</accession>
<evidence type="ECO:0000313" key="2">
    <source>
        <dbReference type="EMBL" id="KAJ6799918.1"/>
    </source>
</evidence>
<gene>
    <name evidence="2" type="ORF">M6B38_204220</name>
</gene>
<organism evidence="2 3">
    <name type="scientific">Iris pallida</name>
    <name type="common">Sweet iris</name>
    <dbReference type="NCBI Taxonomy" id="29817"/>
    <lineage>
        <taxon>Eukaryota</taxon>
        <taxon>Viridiplantae</taxon>
        <taxon>Streptophyta</taxon>
        <taxon>Embryophyta</taxon>
        <taxon>Tracheophyta</taxon>
        <taxon>Spermatophyta</taxon>
        <taxon>Magnoliopsida</taxon>
        <taxon>Liliopsida</taxon>
        <taxon>Asparagales</taxon>
        <taxon>Iridaceae</taxon>
        <taxon>Iridoideae</taxon>
        <taxon>Irideae</taxon>
        <taxon>Iris</taxon>
    </lineage>
</organism>
<proteinExistence type="predicted"/>
<feature type="compositionally biased region" description="Low complexity" evidence="1">
    <location>
        <begin position="261"/>
        <end position="272"/>
    </location>
</feature>
<keyword evidence="2" id="KW-0808">Transferase</keyword>
<dbReference type="Proteomes" id="UP001140949">
    <property type="component" value="Unassembled WGS sequence"/>
</dbReference>
<keyword evidence="3" id="KW-1185">Reference proteome</keyword>
<evidence type="ECO:0000313" key="3">
    <source>
        <dbReference type="Proteomes" id="UP001140949"/>
    </source>
</evidence>
<protein>
    <submittedName>
        <fullName evidence="2">Protein kinase</fullName>
    </submittedName>
</protein>
<evidence type="ECO:0000256" key="1">
    <source>
        <dbReference type="SAM" id="MobiDB-lite"/>
    </source>
</evidence>
<name>A0AAX6E787_IRIPA</name>
<dbReference type="GO" id="GO:0016301">
    <property type="term" value="F:kinase activity"/>
    <property type="evidence" value="ECO:0007669"/>
    <property type="project" value="UniProtKB-KW"/>
</dbReference>